<reference evidence="4" key="1">
    <citation type="journal article" date="2021" name="Cell">
        <title>Tracing the genetic footprints of vertebrate landing in non-teleost ray-finned fishes.</title>
        <authorList>
            <person name="Bi X."/>
            <person name="Wang K."/>
            <person name="Yang L."/>
            <person name="Pan H."/>
            <person name="Jiang H."/>
            <person name="Wei Q."/>
            <person name="Fang M."/>
            <person name="Yu H."/>
            <person name="Zhu C."/>
            <person name="Cai Y."/>
            <person name="He Y."/>
            <person name="Gan X."/>
            <person name="Zeng H."/>
            <person name="Yu D."/>
            <person name="Zhu Y."/>
            <person name="Jiang H."/>
            <person name="Qiu Q."/>
            <person name="Yang H."/>
            <person name="Zhang Y.E."/>
            <person name="Wang W."/>
            <person name="Zhu M."/>
            <person name="He S."/>
            <person name="Zhang G."/>
        </authorList>
    </citation>
    <scope>NUCLEOTIDE SEQUENCE</scope>
    <source>
        <strain evidence="4">Allg_001</strain>
    </source>
</reference>
<feature type="non-terminal residue" evidence="4">
    <location>
        <position position="147"/>
    </location>
</feature>
<feature type="compositionally biased region" description="Basic residues" evidence="2">
    <location>
        <begin position="1"/>
        <end position="11"/>
    </location>
</feature>
<sequence>MVSRFRIRRTLPKPPANLTPMGLPRPVRLKKKQFSLEEIYTNKNFRQPPEGRLETIFEVPVSGRDGALSLIGPRRIRRALDFPEAGVARKPRRLLGSCRRAGAARTRRAGRSPLSPSLPELDSLLSAKLDQLEAWIALEESGAPSDP</sequence>
<dbReference type="InterPro" id="IPR026320">
    <property type="entry name" value="PRR14"/>
</dbReference>
<dbReference type="InterPro" id="IPR028149">
    <property type="entry name" value="Tantalus-like"/>
</dbReference>
<feature type="non-terminal residue" evidence="4">
    <location>
        <position position="1"/>
    </location>
</feature>
<dbReference type="EMBL" id="JAAWVO010071593">
    <property type="protein sequence ID" value="MBN3324688.1"/>
    <property type="molecule type" value="Genomic_DNA"/>
</dbReference>
<dbReference type="Proteomes" id="UP000736164">
    <property type="component" value="Unassembled WGS sequence"/>
</dbReference>
<proteinExistence type="predicted"/>
<name>A0A8J7P8H7_ATRSP</name>
<accession>A0A8J7P8H7</accession>
<dbReference type="PANTHER" id="PTHR14522">
    <property type="entry name" value="EMO2-RELATED"/>
    <property type="match status" value="1"/>
</dbReference>
<evidence type="ECO:0000313" key="5">
    <source>
        <dbReference type="Proteomes" id="UP000736164"/>
    </source>
</evidence>
<feature type="region of interest" description="Disordered" evidence="2">
    <location>
        <begin position="1"/>
        <end position="23"/>
    </location>
</feature>
<evidence type="ECO:0000256" key="2">
    <source>
        <dbReference type="SAM" id="MobiDB-lite"/>
    </source>
</evidence>
<protein>
    <submittedName>
        <fullName evidence="4">PR14L protein</fullName>
    </submittedName>
</protein>
<evidence type="ECO:0000256" key="1">
    <source>
        <dbReference type="ARBA" id="ARBA00022553"/>
    </source>
</evidence>
<gene>
    <name evidence="4" type="primary">Prr14l_1</name>
    <name evidence="4" type="ORF">GTO95_0012883</name>
</gene>
<dbReference type="PANTHER" id="PTHR14522:SF2">
    <property type="entry name" value="PROLINE-RICH PROTEIN 14"/>
    <property type="match status" value="1"/>
</dbReference>
<dbReference type="Pfam" id="PF15386">
    <property type="entry name" value="Tantalus"/>
    <property type="match status" value="1"/>
</dbReference>
<keyword evidence="5" id="KW-1185">Reference proteome</keyword>
<comment type="caution">
    <text evidence="4">The sequence shown here is derived from an EMBL/GenBank/DDBJ whole genome shotgun (WGS) entry which is preliminary data.</text>
</comment>
<organism evidence="4 5">
    <name type="scientific">Atractosteus spatula</name>
    <name type="common">Alligator gar</name>
    <name type="synonym">Lepisosteus spatula</name>
    <dbReference type="NCBI Taxonomy" id="7917"/>
    <lineage>
        <taxon>Eukaryota</taxon>
        <taxon>Metazoa</taxon>
        <taxon>Chordata</taxon>
        <taxon>Craniata</taxon>
        <taxon>Vertebrata</taxon>
        <taxon>Euteleostomi</taxon>
        <taxon>Actinopterygii</taxon>
        <taxon>Neopterygii</taxon>
        <taxon>Holostei</taxon>
        <taxon>Semionotiformes</taxon>
        <taxon>Lepisosteidae</taxon>
        <taxon>Atractosteus</taxon>
    </lineage>
</organism>
<feature type="domain" description="Tantalus-like" evidence="3">
    <location>
        <begin position="18"/>
        <end position="75"/>
    </location>
</feature>
<evidence type="ECO:0000313" key="4">
    <source>
        <dbReference type="EMBL" id="MBN3324688.1"/>
    </source>
</evidence>
<evidence type="ECO:0000259" key="3">
    <source>
        <dbReference type="Pfam" id="PF15386"/>
    </source>
</evidence>
<dbReference type="AlphaFoldDB" id="A0A8J7P8H7"/>
<keyword evidence="1" id="KW-0597">Phosphoprotein</keyword>